<feature type="transmembrane region" description="Helical" evidence="1">
    <location>
        <begin position="670"/>
        <end position="688"/>
    </location>
</feature>
<keyword evidence="1" id="KW-0812">Transmembrane</keyword>
<sequence length="696" mass="81272">MERGNAEIWPQTQNMLLNYFGNSTIQFLWEENTVLSSFLIHQCILLHCILVSFDFLRLEKHFKALNGNPIYSRLRSVCDICPNHTVFNPDIIFKEKALEWILRSNARVIFSQRYTSKDLLLVSDTIFPSKRFGHGLLQTEIDRHYRYVPIKIPAIILLETSLTAVNILEVDKSTRIIISEMTSALLIFVDSNLKFVSIGCFTCEQFVEHYAKGKSVPMYPVSFQSILTKLIGTFQDLEEYWRNLHSKLQFRNNDIHLDQYCDLILYHKTDETCTTYQWFFREKNCSSFTFCMHYFSDDLKLQSTPSNVLYFKYLSQIFPFVQKQTDFALQVLFPKVHVLESGLSAYLTPFDIKIWICTIISSMGVFLCVWVRKEENFTQVVFWQFATLIEQDGPDLTLKRSRLGGKSILLIWMLVAILLRLFYTASLYSFMTAEMKPNDFPQTIQEVVKRDDFDLLLTSSFFSELYSWFWFHLANHSPQGRNLYFGIISKAFVMNRELETQTMKNLSTRNSVKVMRYRNVNRYAKTSRDFFMTSPLSYVEKSLSKFATLCEGDCNSNSNVGLVGQNAFHRIIPDQSSVLLQSIEFWTLRYTNFATLSFPNYFGSFVHSGLYDFSIQCHRLNKQFKNMQELNKFGTLGMSNASLYSFVFLANQKEVFVEEEKPTKISVLKGTLLIGTFMFSSALIAFLCEWRKFIKK</sequence>
<keyword evidence="1" id="KW-0472">Membrane</keyword>
<evidence type="ECO:0000313" key="3">
    <source>
        <dbReference type="Proteomes" id="UP001642540"/>
    </source>
</evidence>
<dbReference type="EMBL" id="CAXLJM020000075">
    <property type="protein sequence ID" value="CAL8128514.1"/>
    <property type="molecule type" value="Genomic_DNA"/>
</dbReference>
<accession>A0ABP1RHP3</accession>
<protein>
    <submittedName>
        <fullName evidence="2">Uncharacterized protein</fullName>
    </submittedName>
</protein>
<feature type="transmembrane region" description="Helical" evidence="1">
    <location>
        <begin position="408"/>
        <end position="430"/>
    </location>
</feature>
<proteinExistence type="predicted"/>
<evidence type="ECO:0000313" key="2">
    <source>
        <dbReference type="EMBL" id="CAL8128514.1"/>
    </source>
</evidence>
<gene>
    <name evidence="2" type="ORF">ODALV1_LOCUS22280</name>
</gene>
<name>A0ABP1RHP3_9HEXA</name>
<dbReference type="Gene3D" id="1.10.287.70">
    <property type="match status" value="1"/>
</dbReference>
<dbReference type="Proteomes" id="UP001642540">
    <property type="component" value="Unassembled WGS sequence"/>
</dbReference>
<comment type="caution">
    <text evidence="2">The sequence shown here is derived from an EMBL/GenBank/DDBJ whole genome shotgun (WGS) entry which is preliminary data.</text>
</comment>
<keyword evidence="3" id="KW-1185">Reference proteome</keyword>
<keyword evidence="1" id="KW-1133">Transmembrane helix</keyword>
<reference evidence="2 3" key="1">
    <citation type="submission" date="2024-08" db="EMBL/GenBank/DDBJ databases">
        <authorList>
            <person name="Cucini C."/>
            <person name="Frati F."/>
        </authorList>
    </citation>
    <scope>NUCLEOTIDE SEQUENCE [LARGE SCALE GENOMIC DNA]</scope>
</reference>
<evidence type="ECO:0000256" key="1">
    <source>
        <dbReference type="SAM" id="Phobius"/>
    </source>
</evidence>
<organism evidence="2 3">
    <name type="scientific">Orchesella dallaii</name>
    <dbReference type="NCBI Taxonomy" id="48710"/>
    <lineage>
        <taxon>Eukaryota</taxon>
        <taxon>Metazoa</taxon>
        <taxon>Ecdysozoa</taxon>
        <taxon>Arthropoda</taxon>
        <taxon>Hexapoda</taxon>
        <taxon>Collembola</taxon>
        <taxon>Entomobryomorpha</taxon>
        <taxon>Entomobryoidea</taxon>
        <taxon>Orchesellidae</taxon>
        <taxon>Orchesellinae</taxon>
        <taxon>Orchesella</taxon>
    </lineage>
</organism>
<feature type="transmembrane region" description="Helical" evidence="1">
    <location>
        <begin position="630"/>
        <end position="650"/>
    </location>
</feature>